<evidence type="ECO:0000256" key="1">
    <source>
        <dbReference type="ARBA" id="ARBA00006196"/>
    </source>
</evidence>
<organism evidence="3">
    <name type="scientific">Talaromyces marneffei PM1</name>
    <dbReference type="NCBI Taxonomy" id="1077442"/>
    <lineage>
        <taxon>Eukaryota</taxon>
        <taxon>Fungi</taxon>
        <taxon>Dikarya</taxon>
        <taxon>Ascomycota</taxon>
        <taxon>Pezizomycotina</taxon>
        <taxon>Eurotiomycetes</taxon>
        <taxon>Eurotiomycetidae</taxon>
        <taxon>Eurotiales</taxon>
        <taxon>Trichocomaceae</taxon>
        <taxon>Talaromyces</taxon>
        <taxon>Talaromyces sect. Talaromyces</taxon>
    </lineage>
</organism>
<dbReference type="PROSITE" id="PS51808">
    <property type="entry name" value="CHCH"/>
    <property type="match status" value="1"/>
</dbReference>
<dbReference type="EMBL" id="JPOX01000006">
    <property type="protein sequence ID" value="KFX50971.1"/>
    <property type="molecule type" value="Genomic_DNA"/>
</dbReference>
<dbReference type="GO" id="GO:1990050">
    <property type="term" value="F:phosphatidic acid transfer activity"/>
    <property type="evidence" value="ECO:0007669"/>
    <property type="project" value="TreeGrafter"/>
</dbReference>
<dbReference type="GO" id="GO:0045332">
    <property type="term" value="P:phospholipid translocation"/>
    <property type="evidence" value="ECO:0007669"/>
    <property type="project" value="TreeGrafter"/>
</dbReference>
<dbReference type="AlphaFoldDB" id="A0A093VWG9"/>
<keyword evidence="2" id="KW-1015">Disulfide bond</keyword>
<dbReference type="GO" id="GO:0005829">
    <property type="term" value="C:cytosol"/>
    <property type="evidence" value="ECO:0007669"/>
    <property type="project" value="TreeGrafter"/>
</dbReference>
<dbReference type="GO" id="GO:0005634">
    <property type="term" value="C:nucleus"/>
    <property type="evidence" value="ECO:0007669"/>
    <property type="project" value="TreeGrafter"/>
</dbReference>
<dbReference type="PANTHER" id="PTHR46403:SF1">
    <property type="entry name" value="TP53-REGULATED INHIBITOR OF APOPTOSIS 1"/>
    <property type="match status" value="1"/>
</dbReference>
<dbReference type="InterPro" id="IPR007918">
    <property type="entry name" value="MDM35_apoptosis"/>
</dbReference>
<gene>
    <name evidence="3" type="ORF">GQ26_0062360</name>
</gene>
<dbReference type="PANTHER" id="PTHR46403">
    <property type="entry name" value="TP53-REGULATED INHIBITOR OF APOPTOSIS 1"/>
    <property type="match status" value="1"/>
</dbReference>
<evidence type="ECO:0000313" key="3">
    <source>
        <dbReference type="EMBL" id="KFX50971.1"/>
    </source>
</evidence>
<comment type="similarity">
    <text evidence="1">Belongs to the TRIAP1/MDM35 family.</text>
</comment>
<dbReference type="GO" id="GO:0005758">
    <property type="term" value="C:mitochondrial intermembrane space"/>
    <property type="evidence" value="ECO:0007669"/>
    <property type="project" value="TreeGrafter"/>
</dbReference>
<proteinExistence type="inferred from homology"/>
<name>A0A093VWG9_TALMA</name>
<protein>
    <submittedName>
        <fullName evidence="3">Mitochondrial distribution and morphology protein 35</fullName>
    </submittedName>
</protein>
<sequence>MSASLAPECNDIKEKYDTCFLKWYSEKYLRGNSKDECADLFKKYNSCLVKALKDRGIDTMLEEAKQGSKEKISHPLSEDTILGGDLAPEQECIQEDAHPIDVVLRDRFCVYPIPHDSKYFRLFEVLVEFGLNVLGGCLTPESRSELLRDPLPSISGGQFHDYQIYHLVEGPRSSMSHFRK</sequence>
<reference key="1">
    <citation type="journal article" date="2014" name="PLoS Genet.">
        <title>Signature Gene Expression Reveals Novel Clues to the Molecular Mechanisms of Dimorphic Transition in Penicillium marneffei.</title>
        <authorList>
            <person name="Yang E."/>
            <person name="Wang G."/>
            <person name="Cai J."/>
            <person name="Woo P.C."/>
            <person name="Lau S.K."/>
            <person name="Yuen K.-Y."/>
            <person name="Chow W.-N."/>
            <person name="Lin X."/>
        </authorList>
    </citation>
    <scope>NUCLEOTIDE SEQUENCE [LARGE SCALE GENOMIC DNA]</scope>
    <source>
        <strain>PM1</strain>
    </source>
</reference>
<dbReference type="Pfam" id="PF05254">
    <property type="entry name" value="UPF0203"/>
    <property type="match status" value="1"/>
</dbReference>
<dbReference type="HOGENOM" id="CLU_1497199_0_0_1"/>
<comment type="caution">
    <text evidence="3">The sequence shown here is derived from an EMBL/GenBank/DDBJ whole genome shotgun (WGS) entry which is preliminary data.</text>
</comment>
<accession>A0A093VWG9</accession>
<evidence type="ECO:0000256" key="2">
    <source>
        <dbReference type="ARBA" id="ARBA00023157"/>
    </source>
</evidence>
<reference evidence="3" key="2">
    <citation type="journal article" date="2014" name="PLoS Genet.">
        <title>Signature gene expression reveals novel clues to the molecular mechanisms of dimorphic transition in Penicillium marneffei.</title>
        <authorList>
            <person name="Yang E."/>
            <person name="Wang G."/>
            <person name="Cai J."/>
            <person name="Woo P.C."/>
            <person name="Lau S.K."/>
            <person name="Yuen K.-Y."/>
            <person name="Chow W.-N."/>
            <person name="Lin X."/>
        </authorList>
    </citation>
    <scope>NUCLEOTIDE SEQUENCE</scope>
    <source>
        <strain evidence="3">PM1</strain>
    </source>
</reference>